<organism evidence="1 2">
    <name type="scientific">Asparagus officinalis</name>
    <name type="common">Garden asparagus</name>
    <dbReference type="NCBI Taxonomy" id="4686"/>
    <lineage>
        <taxon>Eukaryota</taxon>
        <taxon>Viridiplantae</taxon>
        <taxon>Streptophyta</taxon>
        <taxon>Embryophyta</taxon>
        <taxon>Tracheophyta</taxon>
        <taxon>Spermatophyta</taxon>
        <taxon>Magnoliopsida</taxon>
        <taxon>Liliopsida</taxon>
        <taxon>Asparagales</taxon>
        <taxon>Asparagaceae</taxon>
        <taxon>Asparagoideae</taxon>
        <taxon>Asparagus</taxon>
    </lineage>
</organism>
<gene>
    <name evidence="1" type="ORF">A4U43_C02F15250</name>
</gene>
<protein>
    <submittedName>
        <fullName evidence="1">Uncharacterized protein</fullName>
    </submittedName>
</protein>
<reference evidence="2" key="1">
    <citation type="journal article" date="2017" name="Nat. Commun.">
        <title>The asparagus genome sheds light on the origin and evolution of a young Y chromosome.</title>
        <authorList>
            <person name="Harkess A."/>
            <person name="Zhou J."/>
            <person name="Xu C."/>
            <person name="Bowers J.E."/>
            <person name="Van der Hulst R."/>
            <person name="Ayyampalayam S."/>
            <person name="Mercati F."/>
            <person name="Riccardi P."/>
            <person name="McKain M.R."/>
            <person name="Kakrana A."/>
            <person name="Tang H."/>
            <person name="Ray J."/>
            <person name="Groenendijk J."/>
            <person name="Arikit S."/>
            <person name="Mathioni S.M."/>
            <person name="Nakano M."/>
            <person name="Shan H."/>
            <person name="Telgmann-Rauber A."/>
            <person name="Kanno A."/>
            <person name="Yue Z."/>
            <person name="Chen H."/>
            <person name="Li W."/>
            <person name="Chen Y."/>
            <person name="Xu X."/>
            <person name="Zhang Y."/>
            <person name="Luo S."/>
            <person name="Chen H."/>
            <person name="Gao J."/>
            <person name="Mao Z."/>
            <person name="Pires J.C."/>
            <person name="Luo M."/>
            <person name="Kudrna D."/>
            <person name="Wing R.A."/>
            <person name="Meyers B.C."/>
            <person name="Yi K."/>
            <person name="Kong H."/>
            <person name="Lavrijsen P."/>
            <person name="Sunseri F."/>
            <person name="Falavigna A."/>
            <person name="Ye Y."/>
            <person name="Leebens-Mack J.H."/>
            <person name="Chen G."/>
        </authorList>
    </citation>
    <scope>NUCLEOTIDE SEQUENCE [LARGE SCALE GENOMIC DNA]</scope>
    <source>
        <strain evidence="2">cv. DH0086</strain>
    </source>
</reference>
<dbReference type="EMBL" id="CM007382">
    <property type="protein sequence ID" value="ONK78171.1"/>
    <property type="molecule type" value="Genomic_DNA"/>
</dbReference>
<dbReference type="AlphaFoldDB" id="A0A5P1FNA8"/>
<evidence type="ECO:0000313" key="1">
    <source>
        <dbReference type="EMBL" id="ONK78171.1"/>
    </source>
</evidence>
<proteinExistence type="predicted"/>
<dbReference type="Gramene" id="ONK78171">
    <property type="protein sequence ID" value="ONK78171"/>
    <property type="gene ID" value="A4U43_C02F15250"/>
</dbReference>
<name>A0A5P1FNA8_ASPOF</name>
<sequence>MRGDELKQRGWSRSEETLRAGVREVGAQRVLGVVAYKMADGGLGLESGSSDLRKEEEPQAWGCVGGVLR</sequence>
<accession>A0A5P1FNA8</accession>
<keyword evidence="2" id="KW-1185">Reference proteome</keyword>
<evidence type="ECO:0000313" key="2">
    <source>
        <dbReference type="Proteomes" id="UP000243459"/>
    </source>
</evidence>
<dbReference type="Proteomes" id="UP000243459">
    <property type="component" value="Chromosome 2"/>
</dbReference>